<keyword evidence="1" id="KW-0812">Transmembrane</keyword>
<feature type="transmembrane region" description="Helical" evidence="1">
    <location>
        <begin position="89"/>
        <end position="106"/>
    </location>
</feature>
<name>A0A7S4QEC3_9DINO</name>
<dbReference type="EMBL" id="HBNR01026817">
    <property type="protein sequence ID" value="CAE4579252.1"/>
    <property type="molecule type" value="Transcribed_RNA"/>
</dbReference>
<reference evidence="2" key="1">
    <citation type="submission" date="2021-01" db="EMBL/GenBank/DDBJ databases">
        <authorList>
            <person name="Corre E."/>
            <person name="Pelletier E."/>
            <person name="Niang G."/>
            <person name="Scheremetjew M."/>
            <person name="Finn R."/>
            <person name="Kale V."/>
            <person name="Holt S."/>
            <person name="Cochrane G."/>
            <person name="Meng A."/>
            <person name="Brown T."/>
            <person name="Cohen L."/>
        </authorList>
    </citation>
    <scope>NUCLEOTIDE SEQUENCE</scope>
    <source>
        <strain evidence="2">CCMP3105</strain>
    </source>
</reference>
<feature type="transmembrane region" description="Helical" evidence="1">
    <location>
        <begin position="27"/>
        <end position="45"/>
    </location>
</feature>
<organism evidence="2">
    <name type="scientific">Alexandrium monilatum</name>
    <dbReference type="NCBI Taxonomy" id="311494"/>
    <lineage>
        <taxon>Eukaryota</taxon>
        <taxon>Sar</taxon>
        <taxon>Alveolata</taxon>
        <taxon>Dinophyceae</taxon>
        <taxon>Gonyaulacales</taxon>
        <taxon>Pyrocystaceae</taxon>
        <taxon>Alexandrium</taxon>
    </lineage>
</organism>
<gene>
    <name evidence="2" type="ORF">AMON00008_LOCUS18150</name>
</gene>
<dbReference type="AlphaFoldDB" id="A0A7S4QEC3"/>
<protein>
    <submittedName>
        <fullName evidence="2">Uncharacterized protein</fullName>
    </submittedName>
</protein>
<sequence length="158" mass="17114">MGGSDPTSLPFPAPPPFPPSWENRAAYLHWWLCLFMTGVGVLKASGFLRHDLSRLAGLLEFVGGCVFLPRWKWLCLRLGRTGPETSLRLGAWLVLAALGVIVSTNKRKSVVCWSQALCTLELLRERYGPAAVIDGAVALFGGTAIGLLLQSMGHGKLL</sequence>
<feature type="transmembrane region" description="Helical" evidence="1">
    <location>
        <begin position="127"/>
        <end position="149"/>
    </location>
</feature>
<keyword evidence="1" id="KW-0472">Membrane</keyword>
<evidence type="ECO:0000313" key="2">
    <source>
        <dbReference type="EMBL" id="CAE4579252.1"/>
    </source>
</evidence>
<keyword evidence="1" id="KW-1133">Transmembrane helix</keyword>
<evidence type="ECO:0000256" key="1">
    <source>
        <dbReference type="SAM" id="Phobius"/>
    </source>
</evidence>
<accession>A0A7S4QEC3</accession>
<proteinExistence type="predicted"/>
<feature type="transmembrane region" description="Helical" evidence="1">
    <location>
        <begin position="52"/>
        <end position="69"/>
    </location>
</feature>